<gene>
    <name evidence="1" type="ORF">WA026_022074</name>
</gene>
<evidence type="ECO:0000313" key="2">
    <source>
        <dbReference type="Proteomes" id="UP001431783"/>
    </source>
</evidence>
<proteinExistence type="predicted"/>
<dbReference type="AlphaFoldDB" id="A0AAW1U613"/>
<sequence length="127" mass="15263">MQPKINRIEVFLQIYGPDLLCISEHWLRRDAIEVQEENIGKVFESCRTMMKLDKILCERLEYRNWNIIHGNNIEETFRLFTSTYARVMDEVCPPQSRTIRDRRNKSTSENWITNDIKEEAVKLEEIK</sequence>
<organism evidence="1 2">
    <name type="scientific">Henosepilachna vigintioctopunctata</name>
    <dbReference type="NCBI Taxonomy" id="420089"/>
    <lineage>
        <taxon>Eukaryota</taxon>
        <taxon>Metazoa</taxon>
        <taxon>Ecdysozoa</taxon>
        <taxon>Arthropoda</taxon>
        <taxon>Hexapoda</taxon>
        <taxon>Insecta</taxon>
        <taxon>Pterygota</taxon>
        <taxon>Neoptera</taxon>
        <taxon>Endopterygota</taxon>
        <taxon>Coleoptera</taxon>
        <taxon>Polyphaga</taxon>
        <taxon>Cucujiformia</taxon>
        <taxon>Coccinelloidea</taxon>
        <taxon>Coccinellidae</taxon>
        <taxon>Epilachninae</taxon>
        <taxon>Epilachnini</taxon>
        <taxon>Henosepilachna</taxon>
    </lineage>
</organism>
<dbReference type="EMBL" id="JARQZJ010000048">
    <property type="protein sequence ID" value="KAK9878434.1"/>
    <property type="molecule type" value="Genomic_DNA"/>
</dbReference>
<dbReference type="Proteomes" id="UP001431783">
    <property type="component" value="Unassembled WGS sequence"/>
</dbReference>
<name>A0AAW1U613_9CUCU</name>
<protein>
    <submittedName>
        <fullName evidence="1">Uncharacterized protein</fullName>
    </submittedName>
</protein>
<keyword evidence="2" id="KW-1185">Reference proteome</keyword>
<accession>A0AAW1U613</accession>
<comment type="caution">
    <text evidence="1">The sequence shown here is derived from an EMBL/GenBank/DDBJ whole genome shotgun (WGS) entry which is preliminary data.</text>
</comment>
<reference evidence="1 2" key="1">
    <citation type="submission" date="2023-03" db="EMBL/GenBank/DDBJ databases">
        <title>Genome insight into feeding habits of ladybird beetles.</title>
        <authorList>
            <person name="Li H.-S."/>
            <person name="Huang Y.-H."/>
            <person name="Pang H."/>
        </authorList>
    </citation>
    <scope>NUCLEOTIDE SEQUENCE [LARGE SCALE GENOMIC DNA]</scope>
    <source>
        <strain evidence="1">SYSU_2023b</strain>
        <tissue evidence="1">Whole body</tissue>
    </source>
</reference>
<evidence type="ECO:0000313" key="1">
    <source>
        <dbReference type="EMBL" id="KAK9878434.1"/>
    </source>
</evidence>